<dbReference type="RefSeq" id="WP_188903823.1">
    <property type="nucleotide sequence ID" value="NZ_BMKS01000021.1"/>
</dbReference>
<organism evidence="2 3">
    <name type="scientific">Caldovatus sediminis</name>
    <dbReference type="NCBI Taxonomy" id="2041189"/>
    <lineage>
        <taxon>Bacteria</taxon>
        <taxon>Pseudomonadati</taxon>
        <taxon>Pseudomonadota</taxon>
        <taxon>Alphaproteobacteria</taxon>
        <taxon>Acetobacterales</taxon>
        <taxon>Roseomonadaceae</taxon>
        <taxon>Caldovatus</taxon>
    </lineage>
</organism>
<dbReference type="Proteomes" id="UP000597507">
    <property type="component" value="Unassembled WGS sequence"/>
</dbReference>
<keyword evidence="3" id="KW-1185">Reference proteome</keyword>
<feature type="region of interest" description="Disordered" evidence="1">
    <location>
        <begin position="1"/>
        <end position="25"/>
    </location>
</feature>
<sequence length="99" mass="10701">MTATPATAWPGSLVRRCDSPSRARRARAGRAQRLAGTILRAFHQACDQGEHEVASALLRTAEAAILRGGGTTAPGQRHDIKALIAAHERLWLLRRNARG</sequence>
<evidence type="ECO:0000313" key="2">
    <source>
        <dbReference type="EMBL" id="GGG50179.1"/>
    </source>
</evidence>
<evidence type="ECO:0000313" key="3">
    <source>
        <dbReference type="Proteomes" id="UP000597507"/>
    </source>
</evidence>
<protein>
    <submittedName>
        <fullName evidence="2">Uncharacterized protein</fullName>
    </submittedName>
</protein>
<gene>
    <name evidence="2" type="ORF">GCM10010964_41820</name>
</gene>
<name>A0A8J2ZFJ3_9PROT</name>
<dbReference type="EMBL" id="BMKS01000021">
    <property type="protein sequence ID" value="GGG50179.1"/>
    <property type="molecule type" value="Genomic_DNA"/>
</dbReference>
<accession>A0A8J2ZFJ3</accession>
<dbReference type="AlphaFoldDB" id="A0A8J2ZFJ3"/>
<evidence type="ECO:0000256" key="1">
    <source>
        <dbReference type="SAM" id="MobiDB-lite"/>
    </source>
</evidence>
<comment type="caution">
    <text evidence="2">The sequence shown here is derived from an EMBL/GenBank/DDBJ whole genome shotgun (WGS) entry which is preliminary data.</text>
</comment>
<proteinExistence type="predicted"/>
<reference evidence="2 3" key="1">
    <citation type="journal article" date="2014" name="Int. J. Syst. Evol. Microbiol.">
        <title>Complete genome sequence of Corynebacterium casei LMG S-19264T (=DSM 44701T), isolated from a smear-ripened cheese.</title>
        <authorList>
            <consortium name="US DOE Joint Genome Institute (JGI-PGF)"/>
            <person name="Walter F."/>
            <person name="Albersmeier A."/>
            <person name="Kalinowski J."/>
            <person name="Ruckert C."/>
        </authorList>
    </citation>
    <scope>NUCLEOTIDE SEQUENCE [LARGE SCALE GENOMIC DNA]</scope>
    <source>
        <strain evidence="2 3">CGMCC 1.16330</strain>
    </source>
</reference>